<reference evidence="3" key="1">
    <citation type="submission" date="2023-08" db="EMBL/GenBank/DDBJ databases">
        <title>Black Yeasts Isolated from many extreme environments.</title>
        <authorList>
            <person name="Coleine C."/>
            <person name="Stajich J.E."/>
            <person name="Selbmann L."/>
        </authorList>
    </citation>
    <scope>NUCLEOTIDE SEQUENCE</scope>
    <source>
        <strain evidence="3">CCFEE 5401</strain>
    </source>
</reference>
<organism evidence="3 4">
    <name type="scientific">Meristemomyces frigidus</name>
    <dbReference type="NCBI Taxonomy" id="1508187"/>
    <lineage>
        <taxon>Eukaryota</taxon>
        <taxon>Fungi</taxon>
        <taxon>Dikarya</taxon>
        <taxon>Ascomycota</taxon>
        <taxon>Pezizomycotina</taxon>
        <taxon>Dothideomycetes</taxon>
        <taxon>Dothideomycetidae</taxon>
        <taxon>Mycosphaerellales</taxon>
        <taxon>Teratosphaeriaceae</taxon>
        <taxon>Meristemomyces</taxon>
    </lineage>
</organism>
<accession>A0AAN7TFH5</accession>
<dbReference type="Proteomes" id="UP001310890">
    <property type="component" value="Unassembled WGS sequence"/>
</dbReference>
<proteinExistence type="predicted"/>
<dbReference type="Pfam" id="PF11001">
    <property type="entry name" value="AFUB_07903_YDR124W_hel"/>
    <property type="match status" value="1"/>
</dbReference>
<comment type="caution">
    <text evidence="3">The sequence shown here is derived from an EMBL/GenBank/DDBJ whole genome shotgun (WGS) entry which is preliminary data.</text>
</comment>
<sequence length="697" mass="78168">MVRNYETMAMKRRAEATLASLTQMKNEHGPDPFFTNQSGIKSAVAFVVTADGLTGRDDEDESAFPAEDDMDVEVIDQQMAPPCSTASTLSTDVLEGVQRRSQRRRVSPPPRWYDRHLANVEPHHDQAFQDDPPPFGQSPIQALTGLNQFEISDAEAVKDFLYNRFERLQQLSCKKIAKAWIRGICPRKQAKFPYQNKQRLEDSGLGPNIPEWWPSVDVCAWREPDHVRKEERNELLIHLLRLRPRPDRLHAMNMERDGSKVPIMDTWTGFLRQLADVGSCDDLKPYDEKILTKRNAIIDQVYDIAQKEEYWVVHGVACGTQYWQDDPPPKNVGPRRAKRAISVVTTEAPDVEVDGSRSSSASRGRRATKRQRCDSIASTTGDFDETARRHSSVVVNEQLKFEDGLTLTPKQIANEFCVPGSATIDRDSKPNAGETPAQALVQDKKSVTTAVVPTQAPRRPNKRHRTNYTMQHSPLQNWPSNDNLPNPSFGAANDPGVQIGGFAPPPAYSHYSFPQHPHPHPHQHHHLPFPSQSQQLQVYRVHDVPHPQFEAVPGSTAPALEYQLHGYHQGGQQQEGIPGSFLDTHTACITYGHGHDFVKSEHQSQHNPSCFLGHQYPEQQQHQHQQQPQVISPAALPHQANNMTGLADLSLNYPGHPRPAHQEYPLSHERDFGQPSWPMEGGVGSSYMGQFAGSGAG</sequence>
<protein>
    <recommendedName>
        <fullName evidence="2">Subtelomeric hrmA-associated cluster protein AFUB-079030/YDR124W-like helical bundle domain-containing protein</fullName>
    </recommendedName>
</protein>
<dbReference type="AlphaFoldDB" id="A0AAN7TFH5"/>
<evidence type="ECO:0000313" key="3">
    <source>
        <dbReference type="EMBL" id="KAK5109511.1"/>
    </source>
</evidence>
<gene>
    <name evidence="3" type="ORF">LTR62_006963</name>
</gene>
<dbReference type="InterPro" id="IPR021264">
    <property type="entry name" value="AFUB_079030/YDR124W-like"/>
</dbReference>
<evidence type="ECO:0000313" key="4">
    <source>
        <dbReference type="Proteomes" id="UP001310890"/>
    </source>
</evidence>
<name>A0AAN7TFH5_9PEZI</name>
<evidence type="ECO:0000259" key="2">
    <source>
        <dbReference type="Pfam" id="PF11001"/>
    </source>
</evidence>
<dbReference type="PANTHER" id="PTHR36102">
    <property type="entry name" value="CHROMOSOME 10, WHOLE GENOME SHOTGUN SEQUENCE"/>
    <property type="match status" value="1"/>
</dbReference>
<dbReference type="EMBL" id="JAVRRL010000063">
    <property type="protein sequence ID" value="KAK5109511.1"/>
    <property type="molecule type" value="Genomic_DNA"/>
</dbReference>
<evidence type="ECO:0000256" key="1">
    <source>
        <dbReference type="SAM" id="MobiDB-lite"/>
    </source>
</evidence>
<dbReference type="InterPro" id="IPR047092">
    <property type="entry name" value="AFUB_07903/YDR124W-like_hel"/>
</dbReference>
<feature type="region of interest" description="Disordered" evidence="1">
    <location>
        <begin position="348"/>
        <end position="375"/>
    </location>
</feature>
<feature type="domain" description="Subtelomeric hrmA-associated cluster protein AFUB-079030/YDR124W-like helical bundle" evidence="2">
    <location>
        <begin position="150"/>
        <end position="306"/>
    </location>
</feature>
<dbReference type="PANTHER" id="PTHR36102:SF1">
    <property type="entry name" value="YDR124W-LIKE HELICAL BUNDLE DOMAIN-CONTAINING PROTEIN"/>
    <property type="match status" value="1"/>
</dbReference>